<feature type="region of interest" description="Disordered" evidence="1">
    <location>
        <begin position="153"/>
        <end position="200"/>
    </location>
</feature>
<gene>
    <name evidence="2" type="ORF">MVEN_00636300</name>
</gene>
<evidence type="ECO:0000313" key="2">
    <source>
        <dbReference type="EMBL" id="KAF7362865.1"/>
    </source>
</evidence>
<feature type="compositionally biased region" description="Low complexity" evidence="1">
    <location>
        <begin position="153"/>
        <end position="174"/>
    </location>
</feature>
<dbReference type="Proteomes" id="UP000620124">
    <property type="component" value="Unassembled WGS sequence"/>
</dbReference>
<comment type="caution">
    <text evidence="2">The sequence shown here is derived from an EMBL/GenBank/DDBJ whole genome shotgun (WGS) entry which is preliminary data.</text>
</comment>
<dbReference type="EMBL" id="JACAZI010000004">
    <property type="protein sequence ID" value="KAF7362865.1"/>
    <property type="molecule type" value="Genomic_DNA"/>
</dbReference>
<accession>A0A8H6YKM0</accession>
<evidence type="ECO:0000256" key="1">
    <source>
        <dbReference type="SAM" id="MobiDB-lite"/>
    </source>
</evidence>
<reference evidence="2" key="1">
    <citation type="submission" date="2020-05" db="EMBL/GenBank/DDBJ databases">
        <title>Mycena genomes resolve the evolution of fungal bioluminescence.</title>
        <authorList>
            <person name="Tsai I.J."/>
        </authorList>
    </citation>
    <scope>NUCLEOTIDE SEQUENCE</scope>
    <source>
        <strain evidence="2">CCC161011</strain>
    </source>
</reference>
<sequence length="250" mass="26972">MHSLPSPIHPSAIHQRPPSPSHLNSHVHTPLSNANALLSSRRYILLLPLWFLFSKSAAVSVQSVLMSCFCRRRVSYFPVISYSSFVFPSRPPFHFAILSRPAPLRFVYLHADSHPSQISKSSSAEKPDPLAEPEEALKPGALYTECAVVRVDVPPPGSDSDSAPSTSGEGAPHAGKGKAKDGAGDEAGIVPEDDGELGGERAGRAVWEAYEQGLKAWEGRWDAEAYAQASERTYPRSHPVVATRDVSVAG</sequence>
<name>A0A8H6YKM0_9AGAR</name>
<feature type="region of interest" description="Disordered" evidence="1">
    <location>
        <begin position="1"/>
        <end position="27"/>
    </location>
</feature>
<dbReference type="AlphaFoldDB" id="A0A8H6YKM0"/>
<proteinExistence type="predicted"/>
<protein>
    <submittedName>
        <fullName evidence="2">Putative oxidoreductase C19A8.06</fullName>
    </submittedName>
</protein>
<keyword evidence="3" id="KW-1185">Reference proteome</keyword>
<organism evidence="2 3">
    <name type="scientific">Mycena venus</name>
    <dbReference type="NCBI Taxonomy" id="2733690"/>
    <lineage>
        <taxon>Eukaryota</taxon>
        <taxon>Fungi</taxon>
        <taxon>Dikarya</taxon>
        <taxon>Basidiomycota</taxon>
        <taxon>Agaricomycotina</taxon>
        <taxon>Agaricomycetes</taxon>
        <taxon>Agaricomycetidae</taxon>
        <taxon>Agaricales</taxon>
        <taxon>Marasmiineae</taxon>
        <taxon>Mycenaceae</taxon>
        <taxon>Mycena</taxon>
    </lineage>
</organism>
<evidence type="ECO:0000313" key="3">
    <source>
        <dbReference type="Proteomes" id="UP000620124"/>
    </source>
</evidence>